<dbReference type="Pfam" id="PF00335">
    <property type="entry name" value="Tetraspanin"/>
    <property type="match status" value="1"/>
</dbReference>
<evidence type="ECO:0000256" key="9">
    <source>
        <dbReference type="PIRSR" id="PIRSR002419-1"/>
    </source>
</evidence>
<keyword evidence="4 10" id="KW-1133">Transmembrane helix</keyword>
<dbReference type="GO" id="GO:0012505">
    <property type="term" value="C:endomembrane system"/>
    <property type="evidence" value="ECO:0007669"/>
    <property type="project" value="UniProtKB-SubCell"/>
</dbReference>
<evidence type="ECO:0000256" key="2">
    <source>
        <dbReference type="ARBA" id="ARBA00006840"/>
    </source>
</evidence>
<reference evidence="11" key="1">
    <citation type="submission" date="2021-01" db="EMBL/GenBank/DDBJ databases">
        <authorList>
            <person name="Zahm M."/>
            <person name="Roques C."/>
            <person name="Cabau C."/>
            <person name="Klopp C."/>
            <person name="Donnadieu C."/>
            <person name="Jouanno E."/>
            <person name="Lampietro C."/>
            <person name="Louis A."/>
            <person name="Herpin A."/>
            <person name="Echchiki A."/>
            <person name="Berthelot C."/>
            <person name="Parey E."/>
            <person name="Roest-Crollius H."/>
            <person name="Braasch I."/>
            <person name="Postlethwait J."/>
            <person name="Bobe J."/>
            <person name="Montfort J."/>
            <person name="Bouchez O."/>
            <person name="Begum T."/>
            <person name="Mejri S."/>
            <person name="Adams A."/>
            <person name="Chen W.-J."/>
            <person name="Guiguen Y."/>
        </authorList>
    </citation>
    <scope>NUCLEOTIDE SEQUENCE</scope>
    <source>
        <tissue evidence="11">Blood</tissue>
    </source>
</reference>
<keyword evidence="3 10" id="KW-0812">Transmembrane</keyword>
<dbReference type="PRINTS" id="PR00259">
    <property type="entry name" value="TMFOUR"/>
</dbReference>
<feature type="transmembrane region" description="Helical" evidence="10">
    <location>
        <begin position="12"/>
        <end position="34"/>
    </location>
</feature>
<keyword evidence="5 10" id="KW-0472">Membrane</keyword>
<keyword evidence="12" id="KW-1185">Reference proteome</keyword>
<dbReference type="InterPro" id="IPR008952">
    <property type="entry name" value="Tetraspanin_EC2_sf"/>
</dbReference>
<sequence>MAVSGCGQLCKYLLIIFNTLFALMGIAMLGLGLWLRFSSQTGGFFSIDLNSKQFLIGVTVLIATGAVMLIVAAFGDFGACNENKFALKVFSFTLGIVAVAEIIAGVLAFAYSDEVGEELSAFYSTVYAQYINKGGESSLAVTLKIFHNALKCCGIGGALEPFVRETCPSSRNFIEAITKPACPKVIRDLFKAKAPVVLGVFIAAAILMVCALVCCRVMLKHIRTYQAAPKY</sequence>
<evidence type="ECO:0000256" key="8">
    <source>
        <dbReference type="ARBA" id="ARBA00054958"/>
    </source>
</evidence>
<keyword evidence="9" id="KW-1015">Disulfide bond</keyword>
<dbReference type="Gene3D" id="1.10.1450.10">
    <property type="entry name" value="Tetraspanin"/>
    <property type="match status" value="1"/>
</dbReference>
<evidence type="ECO:0000256" key="6">
    <source>
        <dbReference type="ARBA" id="ARBA00023180"/>
    </source>
</evidence>
<evidence type="ECO:0000313" key="12">
    <source>
        <dbReference type="Proteomes" id="UP000829720"/>
    </source>
</evidence>
<dbReference type="Proteomes" id="UP000829720">
    <property type="component" value="Unassembled WGS sequence"/>
</dbReference>
<dbReference type="GO" id="GO:0005886">
    <property type="term" value="C:plasma membrane"/>
    <property type="evidence" value="ECO:0007669"/>
    <property type="project" value="TreeGrafter"/>
</dbReference>
<dbReference type="PANTHER" id="PTHR19282">
    <property type="entry name" value="TETRASPANIN"/>
    <property type="match status" value="1"/>
</dbReference>
<dbReference type="OrthoDB" id="438211at2759"/>
<comment type="function">
    <text evidence="8">Structural component of specialized membrane microdomains known as tetraspanin-enriched microdomains (TERMs), which act as platforms for receptor clustering and signaling. Participates thereby in diverse biological functions such as cell signal transduction, adhesion, migration and protein trafficking. Regulates neuronal differentiation in response to NGF by facilitating NGF-mediated activation of NTRK1/TRKA receptor tyrosine kinase and subsequent downstream signaling pathways. Plays a role in the inhibition of TNFalpha-induced apoptosis. Mechanistically, inhibits the NF-kappa-B signaling pathway by blocking phosphorylation of CHUK. Also promotes the stability of the thiamine transporter 1/SLC19A2 in intestinal epithelial cells leading to an increase of thiamine uptake process.</text>
</comment>
<evidence type="ECO:0000313" key="11">
    <source>
        <dbReference type="EMBL" id="KAI1886759.1"/>
    </source>
</evidence>
<protein>
    <recommendedName>
        <fullName evidence="10">Tetraspanin</fullName>
    </recommendedName>
</protein>
<accession>A0A8T3CNN3</accession>
<dbReference type="SUPFAM" id="SSF48652">
    <property type="entry name" value="Tetraspanin"/>
    <property type="match status" value="1"/>
</dbReference>
<dbReference type="InterPro" id="IPR018499">
    <property type="entry name" value="Tetraspanin/Peripherin"/>
</dbReference>
<feature type="disulfide bond" evidence="9">
    <location>
        <begin position="153"/>
        <end position="167"/>
    </location>
</feature>
<dbReference type="PIRSF" id="PIRSF002419">
    <property type="entry name" value="Tetraspanin"/>
    <property type="match status" value="1"/>
</dbReference>
<organism evidence="11 12">
    <name type="scientific">Albula goreensis</name>
    <dbReference type="NCBI Taxonomy" id="1534307"/>
    <lineage>
        <taxon>Eukaryota</taxon>
        <taxon>Metazoa</taxon>
        <taxon>Chordata</taxon>
        <taxon>Craniata</taxon>
        <taxon>Vertebrata</taxon>
        <taxon>Euteleostomi</taxon>
        <taxon>Actinopterygii</taxon>
        <taxon>Neopterygii</taxon>
        <taxon>Teleostei</taxon>
        <taxon>Albuliformes</taxon>
        <taxon>Albulidae</taxon>
        <taxon>Albula</taxon>
    </lineage>
</organism>
<name>A0A8T3CNN3_9TELE</name>
<comment type="subcellular location">
    <subcellularLocation>
        <location evidence="1">Endomembrane system</location>
        <topology evidence="1">Multi-pass membrane protein</topology>
    </subcellularLocation>
    <subcellularLocation>
        <location evidence="10">Membrane</location>
        <topology evidence="10">Multi-pass membrane protein</topology>
    </subcellularLocation>
</comment>
<evidence type="ECO:0000256" key="7">
    <source>
        <dbReference type="ARBA" id="ARBA00046464"/>
    </source>
</evidence>
<comment type="similarity">
    <text evidence="2 10">Belongs to the tetraspanin (TM4SF) family.</text>
</comment>
<comment type="subunit">
    <text evidence="7">Interacts with SLC19A2. Interacts with NTRK1/TRKA.</text>
</comment>
<dbReference type="AlphaFoldDB" id="A0A8T3CNN3"/>
<feature type="transmembrane region" description="Helical" evidence="10">
    <location>
        <begin position="54"/>
        <end position="77"/>
    </location>
</feature>
<proteinExistence type="inferred from homology"/>
<evidence type="ECO:0000256" key="10">
    <source>
        <dbReference type="RuleBase" id="RU361218"/>
    </source>
</evidence>
<dbReference type="InterPro" id="IPR000301">
    <property type="entry name" value="Tetraspanin_animals"/>
</dbReference>
<feature type="transmembrane region" description="Helical" evidence="10">
    <location>
        <begin position="196"/>
        <end position="219"/>
    </location>
</feature>
<evidence type="ECO:0000256" key="1">
    <source>
        <dbReference type="ARBA" id="ARBA00004127"/>
    </source>
</evidence>
<evidence type="ECO:0000256" key="4">
    <source>
        <dbReference type="ARBA" id="ARBA00022989"/>
    </source>
</evidence>
<feature type="transmembrane region" description="Helical" evidence="10">
    <location>
        <begin position="89"/>
        <end position="111"/>
    </location>
</feature>
<dbReference type="PANTHER" id="PTHR19282:SF216">
    <property type="entry name" value="TETRASPANIN-1"/>
    <property type="match status" value="1"/>
</dbReference>
<evidence type="ECO:0000256" key="5">
    <source>
        <dbReference type="ARBA" id="ARBA00023136"/>
    </source>
</evidence>
<dbReference type="EMBL" id="JAERUA010000019">
    <property type="protein sequence ID" value="KAI1886759.1"/>
    <property type="molecule type" value="Genomic_DNA"/>
</dbReference>
<evidence type="ECO:0000256" key="3">
    <source>
        <dbReference type="ARBA" id="ARBA00022692"/>
    </source>
</evidence>
<comment type="caution">
    <text evidence="11">The sequence shown here is derived from an EMBL/GenBank/DDBJ whole genome shotgun (WGS) entry which is preliminary data.</text>
</comment>
<keyword evidence="6" id="KW-0325">Glycoprotein</keyword>
<gene>
    <name evidence="11" type="ORF">AGOR_G00199110</name>
</gene>